<dbReference type="OrthoDB" id="440553at2759"/>
<evidence type="ECO:0000256" key="1">
    <source>
        <dbReference type="ARBA" id="ARBA00004141"/>
    </source>
</evidence>
<dbReference type="InterPro" id="IPR036259">
    <property type="entry name" value="MFS_trans_sf"/>
</dbReference>
<dbReference type="Gene3D" id="1.20.1720.10">
    <property type="entry name" value="Multidrug resistance protein D"/>
    <property type="match status" value="1"/>
</dbReference>
<dbReference type="SUPFAM" id="SSF103473">
    <property type="entry name" value="MFS general substrate transporter"/>
    <property type="match status" value="1"/>
</dbReference>
<protein>
    <recommendedName>
        <fullName evidence="3">Major facilitator superfamily (MFS) profile domain-containing protein</fullName>
    </recommendedName>
</protein>
<accession>A0A2J6TQM8</accession>
<gene>
    <name evidence="4" type="ORF">K444DRAFT_518594</name>
</gene>
<dbReference type="AlphaFoldDB" id="A0A2J6TQM8"/>
<evidence type="ECO:0000256" key="2">
    <source>
        <dbReference type="SAM" id="Phobius"/>
    </source>
</evidence>
<dbReference type="GeneID" id="36581963"/>
<comment type="subcellular location">
    <subcellularLocation>
        <location evidence="1">Membrane</location>
        <topology evidence="1">Multi-pass membrane protein</topology>
    </subcellularLocation>
</comment>
<keyword evidence="2" id="KW-0812">Transmembrane</keyword>
<feature type="non-terminal residue" evidence="4">
    <location>
        <position position="1"/>
    </location>
</feature>
<feature type="domain" description="Major facilitator superfamily (MFS) profile" evidence="3">
    <location>
        <begin position="1"/>
        <end position="65"/>
    </location>
</feature>
<dbReference type="GO" id="GO:0016020">
    <property type="term" value="C:membrane"/>
    <property type="evidence" value="ECO:0007669"/>
    <property type="project" value="UniProtKB-SubCell"/>
</dbReference>
<keyword evidence="2" id="KW-1133">Transmembrane helix</keyword>
<name>A0A2J6TQM8_9HELO</name>
<dbReference type="STRING" id="1095630.A0A2J6TQM8"/>
<dbReference type="InParanoid" id="A0A2J6TQM8"/>
<evidence type="ECO:0000313" key="5">
    <source>
        <dbReference type="Proteomes" id="UP000235371"/>
    </source>
</evidence>
<evidence type="ECO:0000313" key="4">
    <source>
        <dbReference type="EMBL" id="PMD65323.1"/>
    </source>
</evidence>
<reference evidence="4 5" key="1">
    <citation type="submission" date="2016-04" db="EMBL/GenBank/DDBJ databases">
        <title>A degradative enzymes factory behind the ericoid mycorrhizal symbiosis.</title>
        <authorList>
            <consortium name="DOE Joint Genome Institute"/>
            <person name="Martino E."/>
            <person name="Morin E."/>
            <person name="Grelet G."/>
            <person name="Kuo A."/>
            <person name="Kohler A."/>
            <person name="Daghino S."/>
            <person name="Barry K."/>
            <person name="Choi C."/>
            <person name="Cichocki N."/>
            <person name="Clum A."/>
            <person name="Copeland A."/>
            <person name="Hainaut M."/>
            <person name="Haridas S."/>
            <person name="Labutti K."/>
            <person name="Lindquist E."/>
            <person name="Lipzen A."/>
            <person name="Khouja H.-R."/>
            <person name="Murat C."/>
            <person name="Ohm R."/>
            <person name="Olson A."/>
            <person name="Spatafora J."/>
            <person name="Veneault-Fourrey C."/>
            <person name="Henrissat B."/>
            <person name="Grigoriev I."/>
            <person name="Martin F."/>
            <person name="Perotto S."/>
        </authorList>
    </citation>
    <scope>NUCLEOTIDE SEQUENCE [LARGE SCALE GENOMIC DNA]</scope>
    <source>
        <strain evidence="4 5">E</strain>
    </source>
</reference>
<dbReference type="RefSeq" id="XP_024742227.1">
    <property type="nucleotide sequence ID" value="XM_024873883.1"/>
</dbReference>
<proteinExistence type="predicted"/>
<evidence type="ECO:0000259" key="3">
    <source>
        <dbReference type="PROSITE" id="PS50850"/>
    </source>
</evidence>
<keyword evidence="2" id="KW-0472">Membrane</keyword>
<sequence>YPAVNDLSHDLNVSYGLTNLTITVYLIFIGLAPTVVGPISDVAGQRLAYLISFAVYIIANISLSL</sequence>
<dbReference type="PROSITE" id="PS50850">
    <property type="entry name" value="MFS"/>
    <property type="match status" value="1"/>
</dbReference>
<dbReference type="EMBL" id="KZ613746">
    <property type="protein sequence ID" value="PMD65323.1"/>
    <property type="molecule type" value="Genomic_DNA"/>
</dbReference>
<dbReference type="Proteomes" id="UP000235371">
    <property type="component" value="Unassembled WGS sequence"/>
</dbReference>
<feature type="transmembrane region" description="Helical" evidence="2">
    <location>
        <begin position="47"/>
        <end position="63"/>
    </location>
</feature>
<keyword evidence="5" id="KW-1185">Reference proteome</keyword>
<organism evidence="4 5">
    <name type="scientific">Hyaloscypha bicolor E</name>
    <dbReference type="NCBI Taxonomy" id="1095630"/>
    <lineage>
        <taxon>Eukaryota</taxon>
        <taxon>Fungi</taxon>
        <taxon>Dikarya</taxon>
        <taxon>Ascomycota</taxon>
        <taxon>Pezizomycotina</taxon>
        <taxon>Leotiomycetes</taxon>
        <taxon>Helotiales</taxon>
        <taxon>Hyaloscyphaceae</taxon>
        <taxon>Hyaloscypha</taxon>
        <taxon>Hyaloscypha bicolor</taxon>
    </lineage>
</organism>
<dbReference type="GO" id="GO:0022857">
    <property type="term" value="F:transmembrane transporter activity"/>
    <property type="evidence" value="ECO:0007669"/>
    <property type="project" value="InterPro"/>
</dbReference>
<feature type="transmembrane region" description="Helical" evidence="2">
    <location>
        <begin position="20"/>
        <end position="40"/>
    </location>
</feature>
<dbReference type="InterPro" id="IPR020846">
    <property type="entry name" value="MFS_dom"/>
</dbReference>